<gene>
    <name evidence="1" type="ORF">P7K49_005542</name>
</gene>
<proteinExistence type="predicted"/>
<organism evidence="1 2">
    <name type="scientific">Saguinus oedipus</name>
    <name type="common">Cotton-top tamarin</name>
    <name type="synonym">Oedipomidas oedipus</name>
    <dbReference type="NCBI Taxonomy" id="9490"/>
    <lineage>
        <taxon>Eukaryota</taxon>
        <taxon>Metazoa</taxon>
        <taxon>Chordata</taxon>
        <taxon>Craniata</taxon>
        <taxon>Vertebrata</taxon>
        <taxon>Euteleostomi</taxon>
        <taxon>Mammalia</taxon>
        <taxon>Eutheria</taxon>
        <taxon>Euarchontoglires</taxon>
        <taxon>Primates</taxon>
        <taxon>Haplorrhini</taxon>
        <taxon>Platyrrhini</taxon>
        <taxon>Cebidae</taxon>
        <taxon>Callitrichinae</taxon>
        <taxon>Saguinus</taxon>
    </lineage>
</organism>
<accession>A0ABQ9VZV3</accession>
<feature type="non-terminal residue" evidence="1">
    <location>
        <position position="1"/>
    </location>
</feature>
<evidence type="ECO:0000313" key="2">
    <source>
        <dbReference type="Proteomes" id="UP001266305"/>
    </source>
</evidence>
<sequence length="72" mass="8355">FHPHCSAYGSSPHPINVQILEVPLKECVPVNMYCLPRKSTREKNEERTQFPCQMDFLGHIASSQKSMLWHML</sequence>
<protein>
    <submittedName>
        <fullName evidence="1">Uncharacterized protein</fullName>
    </submittedName>
</protein>
<evidence type="ECO:0000313" key="1">
    <source>
        <dbReference type="EMBL" id="KAK2114917.1"/>
    </source>
</evidence>
<dbReference type="Proteomes" id="UP001266305">
    <property type="component" value="Unassembled WGS sequence"/>
</dbReference>
<dbReference type="EMBL" id="JASSZA010000003">
    <property type="protein sequence ID" value="KAK2114917.1"/>
    <property type="molecule type" value="Genomic_DNA"/>
</dbReference>
<comment type="caution">
    <text evidence="1">The sequence shown here is derived from an EMBL/GenBank/DDBJ whole genome shotgun (WGS) entry which is preliminary data.</text>
</comment>
<keyword evidence="2" id="KW-1185">Reference proteome</keyword>
<name>A0ABQ9VZV3_SAGOE</name>
<reference evidence="1 2" key="1">
    <citation type="submission" date="2023-05" db="EMBL/GenBank/DDBJ databases">
        <title>B98-5 Cell Line De Novo Hybrid Assembly: An Optical Mapping Approach.</title>
        <authorList>
            <person name="Kananen K."/>
            <person name="Auerbach J.A."/>
            <person name="Kautto E."/>
            <person name="Blachly J.S."/>
        </authorList>
    </citation>
    <scope>NUCLEOTIDE SEQUENCE [LARGE SCALE GENOMIC DNA]</scope>
    <source>
        <strain evidence="1">B95-8</strain>
        <tissue evidence="1">Cell line</tissue>
    </source>
</reference>